<dbReference type="EMBL" id="DF933830">
    <property type="protein sequence ID" value="GAM40120.1"/>
    <property type="molecule type" value="Genomic_DNA"/>
</dbReference>
<organism evidence="5 6">
    <name type="scientific">Talaromyces pinophilus</name>
    <name type="common">Penicillium pinophilum</name>
    <dbReference type="NCBI Taxonomy" id="128442"/>
    <lineage>
        <taxon>Eukaryota</taxon>
        <taxon>Fungi</taxon>
        <taxon>Dikarya</taxon>
        <taxon>Ascomycota</taxon>
        <taxon>Pezizomycotina</taxon>
        <taxon>Eurotiomycetes</taxon>
        <taxon>Eurotiomycetidae</taxon>
        <taxon>Eurotiales</taxon>
        <taxon>Trichocomaceae</taxon>
        <taxon>Talaromyces</taxon>
        <taxon>Talaromyces sect. Talaromyces</taxon>
    </lineage>
</organism>
<dbReference type="InterPro" id="IPR002110">
    <property type="entry name" value="Ankyrin_rpt"/>
</dbReference>
<keyword evidence="2 3" id="KW-0040">ANK repeat</keyword>
<feature type="repeat" description="ANK" evidence="3">
    <location>
        <begin position="576"/>
        <end position="608"/>
    </location>
</feature>
<dbReference type="PANTHER" id="PTHR24134:SF9">
    <property type="entry name" value="ANKYRIN REPEAT AND SOCS BOX PROTEIN 8"/>
    <property type="match status" value="1"/>
</dbReference>
<evidence type="ECO:0000256" key="4">
    <source>
        <dbReference type="SAM" id="MobiDB-lite"/>
    </source>
</evidence>
<accession>A0A6V8HF39</accession>
<comment type="caution">
    <text evidence="5">The sequence shown here is derived from an EMBL/GenBank/DDBJ whole genome shotgun (WGS) entry which is preliminary data.</text>
</comment>
<dbReference type="PROSITE" id="PS50088">
    <property type="entry name" value="ANK_REPEAT"/>
    <property type="match status" value="4"/>
</dbReference>
<dbReference type="Pfam" id="PF13637">
    <property type="entry name" value="Ank_4"/>
    <property type="match status" value="1"/>
</dbReference>
<evidence type="ECO:0000256" key="2">
    <source>
        <dbReference type="ARBA" id="ARBA00023043"/>
    </source>
</evidence>
<keyword evidence="6" id="KW-1185">Reference proteome</keyword>
<reference evidence="6" key="1">
    <citation type="journal article" date="2015" name="Genome Announc.">
        <title>Draft genome sequence of Talaromyces cellulolyticus strain Y-94, a source of lignocellulosic biomass-degrading enzymes.</title>
        <authorList>
            <person name="Fujii T."/>
            <person name="Koike H."/>
            <person name="Sawayama S."/>
            <person name="Yano S."/>
            <person name="Inoue H."/>
        </authorList>
    </citation>
    <scope>NUCLEOTIDE SEQUENCE [LARGE SCALE GENOMIC DNA]</scope>
    <source>
        <strain evidence="6">Y-94</strain>
    </source>
</reference>
<feature type="repeat" description="ANK" evidence="3">
    <location>
        <begin position="207"/>
        <end position="240"/>
    </location>
</feature>
<keyword evidence="1" id="KW-0677">Repeat</keyword>
<dbReference type="SMART" id="SM00248">
    <property type="entry name" value="ANK"/>
    <property type="match status" value="9"/>
</dbReference>
<proteinExistence type="predicted"/>
<feature type="repeat" description="ANK" evidence="3">
    <location>
        <begin position="173"/>
        <end position="205"/>
    </location>
</feature>
<evidence type="ECO:0000256" key="1">
    <source>
        <dbReference type="ARBA" id="ARBA00022737"/>
    </source>
</evidence>
<dbReference type="Gene3D" id="1.25.40.20">
    <property type="entry name" value="Ankyrin repeat-containing domain"/>
    <property type="match status" value="3"/>
</dbReference>
<protein>
    <submittedName>
        <fullName evidence="5">Pfs, NACHT and Ankyrin domain protein</fullName>
    </submittedName>
</protein>
<evidence type="ECO:0000313" key="5">
    <source>
        <dbReference type="EMBL" id="GAM40120.1"/>
    </source>
</evidence>
<dbReference type="PROSITE" id="PS50297">
    <property type="entry name" value="ANK_REP_REGION"/>
    <property type="match status" value="1"/>
</dbReference>
<dbReference type="Pfam" id="PF12796">
    <property type="entry name" value="Ank_2"/>
    <property type="match status" value="1"/>
</dbReference>
<evidence type="ECO:0000256" key="3">
    <source>
        <dbReference type="PROSITE-ProRule" id="PRU00023"/>
    </source>
</evidence>
<name>A0A6V8HF39_TALPI</name>
<dbReference type="PRINTS" id="PR01415">
    <property type="entry name" value="ANKYRIN"/>
</dbReference>
<sequence length="757" mass="83409">MHRPLIPPHESESPASKSVFDEQQQEHLPQSPHCPASKIDHGFPPRRNRPLSHAAKIEDLAAFRSILGGAEALHLGKIRGADDANYNKKAAGANPAGAGIWAQEPPVRDLWSAMSKSDYGFWSGEHRKLPLKTFRKRMLHNAIEEGNHAMVEALLRLSRDLGLDLSRDSVAYGDLTYLQVALCNGQGRILDALLVAGADINAADGRGNMTPLHIACMGNDRGMIERLLDCKGVDVNAVDKKGRTPLHTLLEYGAGSVSVDADANVELCRLLLSRGASLDALDNDGNTPLHMTCKSWDVRLINFLEWEGVRCGCQEWDGDYRPSLPLYVGQRRERPVSAYEEVMDRLLSLVNAAHLDAIGSLSEWDTDKQTGRYGQISVEYTPLALAIASGEWNVAGRLLDLGARFYTTKSLQHLLYRSARNGQAAMVKLLLEHEADPKTEMDPHYVKRGMLEEVFGNAPVMAQGDGMEFSHDEEPNTQRPGSNYRMTIHCLLEAEADPNFERYDESAIEASILRNVPSTRLLRETSPSTGIRKEPCPPRPLAQVPPDFDLSQPGAGTQLVLGCLQQAGLIDSEYKKGETMLHGAVSKANLNLAESLLDHGADVNFKHAYYGTPLHRAIGRIRDIHQAILRKEAREKSQLPNAATYNTTVGKSELSFLLWDRYPWNRSTAGDRGPSIGDLVNIVQLLVDRGADLNAEGAKFPKPLNMLLQVAPMEISSTALGLTQMLLDRGLPSRRSLTTSPWNMLLRFLGTRSFGSG</sequence>
<dbReference type="AlphaFoldDB" id="A0A6V8HF39"/>
<gene>
    <name evidence="5" type="ORF">TCE0_034r12222</name>
</gene>
<dbReference type="InterPro" id="IPR036770">
    <property type="entry name" value="Ankyrin_rpt-contain_sf"/>
</dbReference>
<dbReference type="PANTHER" id="PTHR24134">
    <property type="entry name" value="ANKYRIN REPEAT-CONTAINING PROTEIN DDB_G0279043"/>
    <property type="match status" value="1"/>
</dbReference>
<feature type="repeat" description="ANK" evidence="3">
    <location>
        <begin position="241"/>
        <end position="283"/>
    </location>
</feature>
<feature type="region of interest" description="Disordered" evidence="4">
    <location>
        <begin position="1"/>
        <end position="50"/>
    </location>
</feature>
<dbReference type="Proteomes" id="UP000053095">
    <property type="component" value="Unassembled WGS sequence"/>
</dbReference>
<evidence type="ECO:0000313" key="6">
    <source>
        <dbReference type="Proteomes" id="UP000053095"/>
    </source>
</evidence>
<dbReference type="SUPFAM" id="SSF48403">
    <property type="entry name" value="Ankyrin repeat"/>
    <property type="match status" value="2"/>
</dbReference>
<dbReference type="Pfam" id="PF00023">
    <property type="entry name" value="Ank"/>
    <property type="match status" value="1"/>
</dbReference>